<dbReference type="OrthoDB" id="8718740at2759"/>
<evidence type="ECO:0000256" key="9">
    <source>
        <dbReference type="ARBA" id="ARBA00023180"/>
    </source>
</evidence>
<evidence type="ECO:0000256" key="8">
    <source>
        <dbReference type="ARBA" id="ARBA00023170"/>
    </source>
</evidence>
<dbReference type="GO" id="GO:0009897">
    <property type="term" value="C:external side of plasma membrane"/>
    <property type="evidence" value="ECO:0007669"/>
    <property type="project" value="TreeGrafter"/>
</dbReference>
<feature type="signal peptide" evidence="12">
    <location>
        <begin position="1"/>
        <end position="19"/>
    </location>
</feature>
<name>A0A9Q0YFH9_HOLLE</name>
<dbReference type="EMBL" id="JAIZAY010001154">
    <property type="protein sequence ID" value="KAJ8017686.1"/>
    <property type="molecule type" value="Genomic_DNA"/>
</dbReference>
<comment type="subcellular location">
    <subcellularLocation>
        <location evidence="1">Cell membrane</location>
        <topology evidence="1">Single-pass type I membrane protein</topology>
    </subcellularLocation>
</comment>
<evidence type="ECO:0000259" key="13">
    <source>
        <dbReference type="SMART" id="SM00409"/>
    </source>
</evidence>
<evidence type="ECO:0000256" key="2">
    <source>
        <dbReference type="ARBA" id="ARBA00022475"/>
    </source>
</evidence>
<keyword evidence="4 12" id="KW-0732">Signal</keyword>
<comment type="caution">
    <text evidence="14">The sequence shown here is derived from an EMBL/GenBank/DDBJ whole genome shotgun (WGS) entry which is preliminary data.</text>
</comment>
<evidence type="ECO:0000256" key="11">
    <source>
        <dbReference type="SAM" id="Phobius"/>
    </source>
</evidence>
<dbReference type="GO" id="GO:0006955">
    <property type="term" value="P:immune response"/>
    <property type="evidence" value="ECO:0007669"/>
    <property type="project" value="TreeGrafter"/>
</dbReference>
<accession>A0A9Q0YFH9</accession>
<dbReference type="Gene3D" id="2.60.40.10">
    <property type="entry name" value="Immunoglobulins"/>
    <property type="match status" value="2"/>
</dbReference>
<feature type="chain" id="PRO_5040220710" description="Immunoglobulin domain-containing protein" evidence="12">
    <location>
        <begin position="20"/>
        <end position="530"/>
    </location>
</feature>
<keyword evidence="7" id="KW-1015">Disulfide bond</keyword>
<dbReference type="PANTHER" id="PTHR25466">
    <property type="entry name" value="T-LYMPHOCYTE ACTIVATION ANTIGEN"/>
    <property type="match status" value="1"/>
</dbReference>
<keyword evidence="2" id="KW-1003">Cell membrane</keyword>
<evidence type="ECO:0000256" key="3">
    <source>
        <dbReference type="ARBA" id="ARBA00022692"/>
    </source>
</evidence>
<evidence type="ECO:0000313" key="15">
    <source>
        <dbReference type="Proteomes" id="UP001152320"/>
    </source>
</evidence>
<evidence type="ECO:0000256" key="10">
    <source>
        <dbReference type="ARBA" id="ARBA00023319"/>
    </source>
</evidence>
<dbReference type="GO" id="GO:0071222">
    <property type="term" value="P:cellular response to lipopolysaccharide"/>
    <property type="evidence" value="ECO:0007669"/>
    <property type="project" value="TreeGrafter"/>
</dbReference>
<evidence type="ECO:0000256" key="6">
    <source>
        <dbReference type="ARBA" id="ARBA00023136"/>
    </source>
</evidence>
<dbReference type="Proteomes" id="UP001152320">
    <property type="component" value="Unassembled WGS sequence"/>
</dbReference>
<keyword evidence="6 11" id="KW-0472">Membrane</keyword>
<dbReference type="SMART" id="SM00409">
    <property type="entry name" value="IG"/>
    <property type="match status" value="2"/>
</dbReference>
<evidence type="ECO:0000256" key="5">
    <source>
        <dbReference type="ARBA" id="ARBA00022989"/>
    </source>
</evidence>
<evidence type="ECO:0000256" key="12">
    <source>
        <dbReference type="SAM" id="SignalP"/>
    </source>
</evidence>
<keyword evidence="10" id="KW-0393">Immunoglobulin domain</keyword>
<keyword evidence="5 11" id="KW-1133">Transmembrane helix</keyword>
<evidence type="ECO:0000313" key="14">
    <source>
        <dbReference type="EMBL" id="KAJ8017686.1"/>
    </source>
</evidence>
<organism evidence="14 15">
    <name type="scientific">Holothuria leucospilota</name>
    <name type="common">Black long sea cucumber</name>
    <name type="synonym">Mertensiothuria leucospilota</name>
    <dbReference type="NCBI Taxonomy" id="206669"/>
    <lineage>
        <taxon>Eukaryota</taxon>
        <taxon>Metazoa</taxon>
        <taxon>Echinodermata</taxon>
        <taxon>Eleutherozoa</taxon>
        <taxon>Echinozoa</taxon>
        <taxon>Holothuroidea</taxon>
        <taxon>Aspidochirotacea</taxon>
        <taxon>Aspidochirotida</taxon>
        <taxon>Holothuriidae</taxon>
        <taxon>Holothuria</taxon>
    </lineage>
</organism>
<feature type="domain" description="Immunoglobulin" evidence="13">
    <location>
        <begin position="26"/>
        <end position="125"/>
    </location>
</feature>
<dbReference type="InterPro" id="IPR013783">
    <property type="entry name" value="Ig-like_fold"/>
</dbReference>
<dbReference type="AlphaFoldDB" id="A0A9Q0YFH9"/>
<feature type="domain" description="Immunoglobulin" evidence="13">
    <location>
        <begin position="245"/>
        <end position="339"/>
    </location>
</feature>
<evidence type="ECO:0000256" key="1">
    <source>
        <dbReference type="ARBA" id="ARBA00004251"/>
    </source>
</evidence>
<keyword evidence="8" id="KW-0675">Receptor</keyword>
<evidence type="ECO:0000256" key="4">
    <source>
        <dbReference type="ARBA" id="ARBA00022729"/>
    </source>
</evidence>
<keyword evidence="15" id="KW-1185">Reference proteome</keyword>
<dbReference type="PANTHER" id="PTHR25466:SF9">
    <property type="entry name" value="FIBRONECTIN TYPE-III DOMAIN-CONTAINING PROTEIN"/>
    <property type="match status" value="1"/>
</dbReference>
<proteinExistence type="predicted"/>
<dbReference type="InterPro" id="IPR036179">
    <property type="entry name" value="Ig-like_dom_sf"/>
</dbReference>
<dbReference type="InterPro" id="IPR003599">
    <property type="entry name" value="Ig_sub"/>
</dbReference>
<protein>
    <recommendedName>
        <fullName evidence="13">Immunoglobulin domain-containing protein</fullName>
    </recommendedName>
</protein>
<reference evidence="14" key="1">
    <citation type="submission" date="2021-10" db="EMBL/GenBank/DDBJ databases">
        <title>Tropical sea cucumber genome reveals ecological adaptation and Cuvierian tubules defense mechanism.</title>
        <authorList>
            <person name="Chen T."/>
        </authorList>
    </citation>
    <scope>NUCLEOTIDE SEQUENCE</scope>
    <source>
        <strain evidence="14">Nanhai2018</strain>
        <tissue evidence="14">Muscle</tissue>
    </source>
</reference>
<dbReference type="InterPro" id="IPR051713">
    <property type="entry name" value="T-cell_Activation_Regulation"/>
</dbReference>
<feature type="transmembrane region" description="Helical" evidence="11">
    <location>
        <begin position="470"/>
        <end position="494"/>
    </location>
</feature>
<keyword evidence="3 11" id="KW-0812">Transmembrane</keyword>
<evidence type="ECO:0000256" key="7">
    <source>
        <dbReference type="ARBA" id="ARBA00023157"/>
    </source>
</evidence>
<keyword evidence="9" id="KW-0325">Glycoprotein</keyword>
<dbReference type="GO" id="GO:0007166">
    <property type="term" value="P:cell surface receptor signaling pathway"/>
    <property type="evidence" value="ECO:0007669"/>
    <property type="project" value="TreeGrafter"/>
</dbReference>
<dbReference type="SUPFAM" id="SSF48726">
    <property type="entry name" value="Immunoglobulin"/>
    <property type="match status" value="2"/>
</dbReference>
<sequence length="530" mass="59699">MDSICFLSYVLLVVSCSTGESIRMCESPQYMALGGGGIIECSFQEGFHVVAWYNSPDLTERETILQMVDGKKDGPGYTSGQYDVCKNGSLMINNVTLGHEHNFTVVMLYSQNEDPVFQQVEVIVTVMPSVPFPIIDQCGERNTVCHRQLPHDSTLTCLVQNARPSVSLRWLDRTAGRDRNVSFKTSVSENGFIFSTLATTLQVFPYSSVLSLLICKAAAPPEVLLKTETAVLIENSNFMLADFVPIVHHLERGSRLTLQCSKTNLSLVLWKKAVQNSDKFEVIAYDVLDEDIPMFYAEQYQLQKDGSLVLPEVEAKHEGFYGCVFEYDSTGDAVLHHVLVFGRLMTAMPVVHSCTEDNFCVLDAETEGILKCSLKGVRPKVLLEWKTFYERDESLILFTNQRLDVNSNGDVYDITLTSMFHLKETNRDRITLKCRISGSNIPDLQSTTKFDMIFASAVVTEAPLSPIRSFPLWVLAIVIPVCLLVLFVCFLFILRGRRRSRNRQKTDTELEEVCTVSGSISELRIEQNYR</sequence>
<gene>
    <name evidence="14" type="ORF">HOLleu_44728</name>
</gene>